<protein>
    <submittedName>
        <fullName evidence="2">Uncharacterized protein</fullName>
    </submittedName>
</protein>
<comment type="caution">
    <text evidence="2">The sequence shown here is derived from an EMBL/GenBank/DDBJ whole genome shotgun (WGS) entry which is preliminary data.</text>
</comment>
<proteinExistence type="predicted"/>
<feature type="region of interest" description="Disordered" evidence="1">
    <location>
        <begin position="1"/>
        <end position="36"/>
    </location>
</feature>
<reference evidence="2 3" key="1">
    <citation type="submission" date="2020-04" db="EMBL/GenBank/DDBJ databases">
        <title>Chromosome-level genome assembly of a cyprinid fish Onychostoma macrolepis by integration of Nanopore Sequencing, Bionano and Hi-C technology.</title>
        <authorList>
            <person name="Wang D."/>
        </authorList>
    </citation>
    <scope>NUCLEOTIDE SEQUENCE [LARGE SCALE GENOMIC DNA]</scope>
    <source>
        <strain evidence="2">SWU-2019</strain>
        <tissue evidence="2">Muscle</tissue>
    </source>
</reference>
<dbReference type="AlphaFoldDB" id="A0A7J6DBE8"/>
<evidence type="ECO:0000313" key="3">
    <source>
        <dbReference type="Proteomes" id="UP000579812"/>
    </source>
</evidence>
<gene>
    <name evidence="2" type="ORF">G5714_004145</name>
</gene>
<name>A0A7J6DBE8_9TELE</name>
<feature type="compositionally biased region" description="Basic and acidic residues" evidence="1">
    <location>
        <begin position="9"/>
        <end position="24"/>
    </location>
</feature>
<accession>A0A7J6DBE8</accession>
<evidence type="ECO:0000313" key="2">
    <source>
        <dbReference type="EMBL" id="KAF4116656.1"/>
    </source>
</evidence>
<keyword evidence="3" id="KW-1185">Reference proteome</keyword>
<evidence type="ECO:0000256" key="1">
    <source>
        <dbReference type="SAM" id="MobiDB-lite"/>
    </source>
</evidence>
<organism evidence="2 3">
    <name type="scientific">Onychostoma macrolepis</name>
    <dbReference type="NCBI Taxonomy" id="369639"/>
    <lineage>
        <taxon>Eukaryota</taxon>
        <taxon>Metazoa</taxon>
        <taxon>Chordata</taxon>
        <taxon>Craniata</taxon>
        <taxon>Vertebrata</taxon>
        <taxon>Euteleostomi</taxon>
        <taxon>Actinopterygii</taxon>
        <taxon>Neopterygii</taxon>
        <taxon>Teleostei</taxon>
        <taxon>Ostariophysi</taxon>
        <taxon>Cypriniformes</taxon>
        <taxon>Cyprinidae</taxon>
        <taxon>Acrossocheilinae</taxon>
        <taxon>Onychostoma</taxon>
    </lineage>
</organism>
<dbReference type="Proteomes" id="UP000579812">
    <property type="component" value="Unassembled WGS sequence"/>
</dbReference>
<sequence>MMASGDQDCVTRDEPEEKKLKLEEAQTSSSPHTGVSVDVKAQMGAAVNAPVLAGNTFTAPVTIISTAGHEISETAEKHTEKQDLILKEFLETLKSNMKKKAEVQ</sequence>
<dbReference type="EMBL" id="JAAMOB010000003">
    <property type="protein sequence ID" value="KAF4116656.1"/>
    <property type="molecule type" value="Genomic_DNA"/>
</dbReference>